<feature type="non-terminal residue" evidence="7">
    <location>
        <position position="150"/>
    </location>
</feature>
<evidence type="ECO:0000259" key="5">
    <source>
        <dbReference type="Pfam" id="PF02078"/>
    </source>
</evidence>
<dbReference type="SUPFAM" id="SSF52440">
    <property type="entry name" value="PreATP-grasp domain"/>
    <property type="match status" value="1"/>
</dbReference>
<dbReference type="Proteomes" id="UP000288716">
    <property type="component" value="Unassembled WGS sequence"/>
</dbReference>
<dbReference type="EMBL" id="NCKV01000950">
    <property type="protein sequence ID" value="RWS29361.1"/>
    <property type="molecule type" value="Genomic_DNA"/>
</dbReference>
<dbReference type="Pfam" id="PF02078">
    <property type="entry name" value="Synapsin"/>
    <property type="match status" value="1"/>
</dbReference>
<dbReference type="InterPro" id="IPR001359">
    <property type="entry name" value="Synapsin"/>
</dbReference>
<dbReference type="PANTHER" id="PTHR10841:SF17">
    <property type="entry name" value="SYNAPSIN"/>
    <property type="match status" value="1"/>
</dbReference>
<evidence type="ECO:0000256" key="3">
    <source>
        <dbReference type="ARBA" id="ARBA00023018"/>
    </source>
</evidence>
<feature type="domain" description="Synapsin pre-ATP-grasp" evidence="5">
    <location>
        <begin position="1"/>
        <end position="85"/>
    </location>
</feature>
<dbReference type="InterPro" id="IPR020898">
    <property type="entry name" value="Synapsin_ATP-bd_dom"/>
</dbReference>
<dbReference type="OrthoDB" id="6507896at2759"/>
<evidence type="ECO:0000256" key="2">
    <source>
        <dbReference type="ARBA" id="ARBA00022553"/>
    </source>
</evidence>
<dbReference type="PANTHER" id="PTHR10841">
    <property type="entry name" value="SYNAPSIN"/>
    <property type="match status" value="1"/>
</dbReference>
<feature type="domain" description="Synapsin ATP-binding" evidence="6">
    <location>
        <begin position="87"/>
        <end position="145"/>
    </location>
</feature>
<keyword evidence="2" id="KW-0597">Phosphoprotein</keyword>
<dbReference type="InterPro" id="IPR016185">
    <property type="entry name" value="PreATP-grasp_dom_sf"/>
</dbReference>
<evidence type="ECO:0000313" key="7">
    <source>
        <dbReference type="EMBL" id="RWS29361.1"/>
    </source>
</evidence>
<dbReference type="VEuPathDB" id="VectorBase:LDEU002678"/>
<dbReference type="GO" id="GO:0007269">
    <property type="term" value="P:neurotransmitter secretion"/>
    <property type="evidence" value="ECO:0007669"/>
    <property type="project" value="InterPro"/>
</dbReference>
<reference evidence="7 8" key="1">
    <citation type="journal article" date="2018" name="Gigascience">
        <title>Genomes of trombidid mites reveal novel predicted allergens and laterally-transferred genes associated with secondary metabolism.</title>
        <authorList>
            <person name="Dong X."/>
            <person name="Chaisiri K."/>
            <person name="Xia D."/>
            <person name="Armstrong S.D."/>
            <person name="Fang Y."/>
            <person name="Donnelly M.J."/>
            <person name="Kadowaki T."/>
            <person name="McGarry J.W."/>
            <person name="Darby A.C."/>
            <person name="Makepeace B.L."/>
        </authorList>
    </citation>
    <scope>NUCLEOTIDE SEQUENCE [LARGE SCALE GENOMIC DNA]</scope>
    <source>
        <strain evidence="7">UoL-UT</strain>
    </source>
</reference>
<dbReference type="PRINTS" id="PR01368">
    <property type="entry name" value="SYNAPSIN"/>
</dbReference>
<organism evidence="7 8">
    <name type="scientific">Leptotrombidium deliense</name>
    <dbReference type="NCBI Taxonomy" id="299467"/>
    <lineage>
        <taxon>Eukaryota</taxon>
        <taxon>Metazoa</taxon>
        <taxon>Ecdysozoa</taxon>
        <taxon>Arthropoda</taxon>
        <taxon>Chelicerata</taxon>
        <taxon>Arachnida</taxon>
        <taxon>Acari</taxon>
        <taxon>Acariformes</taxon>
        <taxon>Trombidiformes</taxon>
        <taxon>Prostigmata</taxon>
        <taxon>Anystina</taxon>
        <taxon>Parasitengona</taxon>
        <taxon>Trombiculoidea</taxon>
        <taxon>Trombiculidae</taxon>
        <taxon>Leptotrombidium</taxon>
    </lineage>
</organism>
<sequence>SKYFRGKRLQGDFEIRVEQAEFREVNLYSNSEAGTTCTVTIHERGGSKSSRSFRPDFLLVRQHVKDVYDDHRDILLGLKYGGVPSINSIHSLYNFTDRPWVFSQLIGIQRRLGKENFPLIEQTFFPNYKEMVSSEAKSLLIRSQYKHNYA</sequence>
<dbReference type="SUPFAM" id="SSF56059">
    <property type="entry name" value="Glutathione synthetase ATP-binding domain-like"/>
    <property type="match status" value="1"/>
</dbReference>
<dbReference type="AlphaFoldDB" id="A0A443SPA7"/>
<feature type="non-terminal residue" evidence="7">
    <location>
        <position position="1"/>
    </location>
</feature>
<comment type="subcellular location">
    <subcellularLocation>
        <location evidence="4">Synapse</location>
    </subcellularLocation>
</comment>
<comment type="caution">
    <text evidence="7">The sequence shown here is derived from an EMBL/GenBank/DDBJ whole genome shotgun (WGS) entry which is preliminary data.</text>
</comment>
<protein>
    <submittedName>
        <fullName evidence="7">Synapsin-like protein</fullName>
    </submittedName>
</protein>
<dbReference type="GO" id="GO:0030672">
    <property type="term" value="C:synaptic vesicle membrane"/>
    <property type="evidence" value="ECO:0007669"/>
    <property type="project" value="TreeGrafter"/>
</dbReference>
<dbReference type="Gene3D" id="3.40.50.20">
    <property type="match status" value="1"/>
</dbReference>
<gene>
    <name evidence="7" type="ORF">B4U80_10248</name>
</gene>
<dbReference type="Pfam" id="PF02750">
    <property type="entry name" value="Synapsin_C"/>
    <property type="match status" value="1"/>
</dbReference>
<evidence type="ECO:0000313" key="8">
    <source>
        <dbReference type="Proteomes" id="UP000288716"/>
    </source>
</evidence>
<accession>A0A443SPA7</accession>
<dbReference type="InterPro" id="IPR020897">
    <property type="entry name" value="Synapsin_pre-ATP-grasp_dom"/>
</dbReference>
<proteinExistence type="inferred from homology"/>
<evidence type="ECO:0000256" key="4">
    <source>
        <dbReference type="ARBA" id="ARBA00034103"/>
    </source>
</evidence>
<keyword evidence="3" id="KW-0770">Synapse</keyword>
<evidence type="ECO:0000256" key="1">
    <source>
        <dbReference type="ARBA" id="ARBA00008243"/>
    </source>
</evidence>
<name>A0A443SPA7_9ACAR</name>
<keyword evidence="8" id="KW-1185">Reference proteome</keyword>
<comment type="similarity">
    <text evidence="1">Belongs to the synapsin family.</text>
</comment>
<dbReference type="STRING" id="299467.A0A443SPA7"/>
<evidence type="ECO:0000259" key="6">
    <source>
        <dbReference type="Pfam" id="PF02750"/>
    </source>
</evidence>